<dbReference type="EMBL" id="JACAZI010000014">
    <property type="protein sequence ID" value="KAF7344993.1"/>
    <property type="molecule type" value="Genomic_DNA"/>
</dbReference>
<protein>
    <submittedName>
        <fullName evidence="1">Uncharacterized protein</fullName>
    </submittedName>
</protein>
<keyword evidence="2" id="KW-1185">Reference proteome</keyword>
<comment type="caution">
    <text evidence="1">The sequence shown here is derived from an EMBL/GenBank/DDBJ whole genome shotgun (WGS) entry which is preliminary data.</text>
</comment>
<name>A0A8H6XPA6_9AGAR</name>
<organism evidence="1 2">
    <name type="scientific">Mycena venus</name>
    <dbReference type="NCBI Taxonomy" id="2733690"/>
    <lineage>
        <taxon>Eukaryota</taxon>
        <taxon>Fungi</taxon>
        <taxon>Dikarya</taxon>
        <taxon>Basidiomycota</taxon>
        <taxon>Agaricomycotina</taxon>
        <taxon>Agaricomycetes</taxon>
        <taxon>Agaricomycetidae</taxon>
        <taxon>Agaricales</taxon>
        <taxon>Marasmiineae</taxon>
        <taxon>Mycenaceae</taxon>
        <taxon>Mycena</taxon>
    </lineage>
</organism>
<dbReference type="Proteomes" id="UP000620124">
    <property type="component" value="Unassembled WGS sequence"/>
</dbReference>
<proteinExistence type="predicted"/>
<sequence>MIWLNSCLSPRLSPSSVFRALRGRTADSSAPSTLPGVGSFGSFINRHTTLTSLDLFRSRVITDLETLSLPHLKTYSGTGRYASGLVVTCKSLETITVTWQTDDSSISRRLAPAPS</sequence>
<evidence type="ECO:0000313" key="2">
    <source>
        <dbReference type="Proteomes" id="UP000620124"/>
    </source>
</evidence>
<accession>A0A8H6XPA6</accession>
<reference evidence="1" key="1">
    <citation type="submission" date="2020-05" db="EMBL/GenBank/DDBJ databases">
        <title>Mycena genomes resolve the evolution of fungal bioluminescence.</title>
        <authorList>
            <person name="Tsai I.J."/>
        </authorList>
    </citation>
    <scope>NUCLEOTIDE SEQUENCE</scope>
    <source>
        <strain evidence="1">CCC161011</strain>
    </source>
</reference>
<evidence type="ECO:0000313" key="1">
    <source>
        <dbReference type="EMBL" id="KAF7344993.1"/>
    </source>
</evidence>
<dbReference type="AlphaFoldDB" id="A0A8H6XPA6"/>
<gene>
    <name evidence="1" type="ORF">MVEN_01662100</name>
</gene>